<keyword evidence="1" id="KW-0472">Membrane</keyword>
<feature type="transmembrane region" description="Helical" evidence="1">
    <location>
        <begin position="6"/>
        <end position="26"/>
    </location>
</feature>
<sequence length="78" mass="8978">MRAFSGISLFAICCTLCLLLCIFLTVKISFCSVSLWFVGPCEGFWTIYLLLGPNYTPTHLAKRLCLHLMRKKQKEKFL</sequence>
<evidence type="ECO:0000313" key="2">
    <source>
        <dbReference type="EMBL" id="MBX42414.1"/>
    </source>
</evidence>
<reference evidence="2" key="1">
    <citation type="submission" date="2018-02" db="EMBL/GenBank/DDBJ databases">
        <title>Rhizophora mucronata_Transcriptome.</title>
        <authorList>
            <person name="Meera S.P."/>
            <person name="Sreeshan A."/>
            <person name="Augustine A."/>
        </authorList>
    </citation>
    <scope>NUCLEOTIDE SEQUENCE</scope>
    <source>
        <tissue evidence="2">Leaf</tissue>
    </source>
</reference>
<accession>A0A2P2NJ00</accession>
<name>A0A2P2NJ00_RHIMU</name>
<protein>
    <submittedName>
        <fullName evidence="2">Uncharacterized protein</fullName>
    </submittedName>
</protein>
<keyword evidence="1" id="KW-0812">Transmembrane</keyword>
<dbReference type="EMBL" id="GGEC01061930">
    <property type="protein sequence ID" value="MBX42414.1"/>
    <property type="molecule type" value="Transcribed_RNA"/>
</dbReference>
<organism evidence="2">
    <name type="scientific">Rhizophora mucronata</name>
    <name type="common">Asiatic mangrove</name>
    <dbReference type="NCBI Taxonomy" id="61149"/>
    <lineage>
        <taxon>Eukaryota</taxon>
        <taxon>Viridiplantae</taxon>
        <taxon>Streptophyta</taxon>
        <taxon>Embryophyta</taxon>
        <taxon>Tracheophyta</taxon>
        <taxon>Spermatophyta</taxon>
        <taxon>Magnoliopsida</taxon>
        <taxon>eudicotyledons</taxon>
        <taxon>Gunneridae</taxon>
        <taxon>Pentapetalae</taxon>
        <taxon>rosids</taxon>
        <taxon>fabids</taxon>
        <taxon>Malpighiales</taxon>
        <taxon>Rhizophoraceae</taxon>
        <taxon>Rhizophora</taxon>
    </lineage>
</organism>
<keyword evidence="1" id="KW-1133">Transmembrane helix</keyword>
<evidence type="ECO:0000256" key="1">
    <source>
        <dbReference type="SAM" id="Phobius"/>
    </source>
</evidence>
<dbReference type="AlphaFoldDB" id="A0A2P2NJ00"/>
<proteinExistence type="predicted"/>